<sequence length="96" mass="9850">MAGFHNPFSQKPDYASGLSNLASQVMQFLALSKMDGGGGGSFNKRMALPGAQTPQIPQMPQMGPQMGMQGGMMAPGKGPASAPVQQQAPKSAPMGD</sequence>
<proteinExistence type="predicted"/>
<name>A0A0F9AI37_9ZZZZ</name>
<feature type="region of interest" description="Disordered" evidence="1">
    <location>
        <begin position="40"/>
        <end position="96"/>
    </location>
</feature>
<organism evidence="2">
    <name type="scientific">marine sediment metagenome</name>
    <dbReference type="NCBI Taxonomy" id="412755"/>
    <lineage>
        <taxon>unclassified sequences</taxon>
        <taxon>metagenomes</taxon>
        <taxon>ecological metagenomes</taxon>
    </lineage>
</organism>
<gene>
    <name evidence="2" type="ORF">LCGC14_2568010</name>
</gene>
<feature type="non-terminal residue" evidence="2">
    <location>
        <position position="96"/>
    </location>
</feature>
<protein>
    <submittedName>
        <fullName evidence="2">Uncharacterized protein</fullName>
    </submittedName>
</protein>
<reference evidence="2" key="1">
    <citation type="journal article" date="2015" name="Nature">
        <title>Complex archaea that bridge the gap between prokaryotes and eukaryotes.</title>
        <authorList>
            <person name="Spang A."/>
            <person name="Saw J.H."/>
            <person name="Jorgensen S.L."/>
            <person name="Zaremba-Niedzwiedzka K."/>
            <person name="Martijn J."/>
            <person name="Lind A.E."/>
            <person name="van Eijk R."/>
            <person name="Schleper C."/>
            <person name="Guy L."/>
            <person name="Ettema T.J."/>
        </authorList>
    </citation>
    <scope>NUCLEOTIDE SEQUENCE</scope>
</reference>
<evidence type="ECO:0000256" key="1">
    <source>
        <dbReference type="SAM" id="MobiDB-lite"/>
    </source>
</evidence>
<dbReference type="AlphaFoldDB" id="A0A0F9AI37"/>
<comment type="caution">
    <text evidence="2">The sequence shown here is derived from an EMBL/GenBank/DDBJ whole genome shotgun (WGS) entry which is preliminary data.</text>
</comment>
<dbReference type="EMBL" id="LAZR01042567">
    <property type="protein sequence ID" value="KKL09224.1"/>
    <property type="molecule type" value="Genomic_DNA"/>
</dbReference>
<evidence type="ECO:0000313" key="2">
    <source>
        <dbReference type="EMBL" id="KKL09224.1"/>
    </source>
</evidence>
<accession>A0A0F9AI37</accession>
<feature type="compositionally biased region" description="Low complexity" evidence="1">
    <location>
        <begin position="52"/>
        <end position="79"/>
    </location>
</feature>